<sequence>MSGAVRFDYGGCQVLVTGGTSGIGAGIAAAYRAAGASVAITGTRASAAGYDADLAGYRYLQLDLERPAQVAEVTAALPALDMLVNNAGTAFPGGLDESDPDVFLRALDINLVSAYRLARACRPLLARSRMPGGAGVLGIASLTSLFGNPLVPGYGAAKAGLVQLTKSLAMGWARDGIRVNAVAAGLIETRLTAAHVGDADALAPWLARTPLGRVGVPDDIAGTALFLTSGAAAYVTGQCWVVDGGYSVFG</sequence>
<dbReference type="RefSeq" id="WP_093559184.1">
    <property type="nucleotide sequence ID" value="NZ_FPBO01000036.1"/>
</dbReference>
<dbReference type="GO" id="GO:0016616">
    <property type="term" value="F:oxidoreductase activity, acting on the CH-OH group of donors, NAD or NADP as acceptor"/>
    <property type="evidence" value="ECO:0007669"/>
    <property type="project" value="TreeGrafter"/>
</dbReference>
<dbReference type="EMBL" id="FPBO01000036">
    <property type="protein sequence ID" value="SFV12495.1"/>
    <property type="molecule type" value="Genomic_DNA"/>
</dbReference>
<dbReference type="PANTHER" id="PTHR42760">
    <property type="entry name" value="SHORT-CHAIN DEHYDROGENASES/REDUCTASES FAMILY MEMBER"/>
    <property type="match status" value="1"/>
</dbReference>
<dbReference type="CDD" id="cd05233">
    <property type="entry name" value="SDR_c"/>
    <property type="match status" value="1"/>
</dbReference>
<accession>A0A1I7LS34</accession>
<dbReference type="PRINTS" id="PR00080">
    <property type="entry name" value="SDRFAMILY"/>
</dbReference>
<dbReference type="SUPFAM" id="SSF51735">
    <property type="entry name" value="NAD(P)-binding Rossmann-fold domains"/>
    <property type="match status" value="1"/>
</dbReference>
<name>A0A1I7LS34_9BURK</name>
<organism evidence="2 3">
    <name type="scientific">Pseudoduganella namucuonensis</name>
    <dbReference type="NCBI Taxonomy" id="1035707"/>
    <lineage>
        <taxon>Bacteria</taxon>
        <taxon>Pseudomonadati</taxon>
        <taxon>Pseudomonadota</taxon>
        <taxon>Betaproteobacteria</taxon>
        <taxon>Burkholderiales</taxon>
        <taxon>Oxalobacteraceae</taxon>
        <taxon>Telluria group</taxon>
        <taxon>Pseudoduganella</taxon>
    </lineage>
</organism>
<keyword evidence="3" id="KW-1185">Reference proteome</keyword>
<gene>
    <name evidence="2" type="ORF">SAMN05216552_103641</name>
</gene>
<evidence type="ECO:0000313" key="3">
    <source>
        <dbReference type="Proteomes" id="UP000199391"/>
    </source>
</evidence>
<comment type="similarity">
    <text evidence="1">Belongs to the short-chain dehydrogenases/reductases (SDR) family.</text>
</comment>
<dbReference type="OrthoDB" id="9806974at2"/>
<dbReference type="InterPro" id="IPR002347">
    <property type="entry name" value="SDR_fam"/>
</dbReference>
<dbReference type="FunFam" id="3.40.50.720:FF:000084">
    <property type="entry name" value="Short-chain dehydrogenase reductase"/>
    <property type="match status" value="1"/>
</dbReference>
<reference evidence="3" key="1">
    <citation type="submission" date="2016-10" db="EMBL/GenBank/DDBJ databases">
        <authorList>
            <person name="Varghese N."/>
            <person name="Submissions S."/>
        </authorList>
    </citation>
    <scope>NUCLEOTIDE SEQUENCE [LARGE SCALE GENOMIC DNA]</scope>
    <source>
        <strain evidence="3">CGMCC 1.11014</strain>
    </source>
</reference>
<dbReference type="Pfam" id="PF13561">
    <property type="entry name" value="adh_short_C2"/>
    <property type="match status" value="1"/>
</dbReference>
<dbReference type="STRING" id="1035707.SAMN05216552_103641"/>
<dbReference type="Proteomes" id="UP000199391">
    <property type="component" value="Unassembled WGS sequence"/>
</dbReference>
<proteinExistence type="inferred from homology"/>
<dbReference type="Gene3D" id="3.40.50.720">
    <property type="entry name" value="NAD(P)-binding Rossmann-like Domain"/>
    <property type="match status" value="1"/>
</dbReference>
<dbReference type="InterPro" id="IPR020904">
    <property type="entry name" value="Sc_DH/Rdtase_CS"/>
</dbReference>
<protein>
    <submittedName>
        <fullName evidence="2">NAD(P)-dependent dehydrogenase, short-chain alcohol dehydrogenase family</fullName>
    </submittedName>
</protein>
<dbReference type="PRINTS" id="PR00081">
    <property type="entry name" value="GDHRDH"/>
</dbReference>
<evidence type="ECO:0000256" key="1">
    <source>
        <dbReference type="ARBA" id="ARBA00006484"/>
    </source>
</evidence>
<dbReference type="InterPro" id="IPR036291">
    <property type="entry name" value="NAD(P)-bd_dom_sf"/>
</dbReference>
<dbReference type="PROSITE" id="PS00061">
    <property type="entry name" value="ADH_SHORT"/>
    <property type="match status" value="1"/>
</dbReference>
<evidence type="ECO:0000313" key="2">
    <source>
        <dbReference type="EMBL" id="SFV12495.1"/>
    </source>
</evidence>
<dbReference type="AlphaFoldDB" id="A0A1I7LS34"/>